<name>A0A5D4NV26_9BACI</name>
<sequence>MKRVLYIASGWLVIVLLLHIVSSCERYENSAIKSPSNKIPAEVKETETEGDDIKIGFLMGTLLEERWQKDRDLFKEAVEELGAHVEIMSADGDDALQIWQAETLISQGVDLLVIIPQNAESAAAIVEKAHSAGVKVLSYDRLVTNAEVDMYVSYDNEKVGELQAKAITQLVPKGKYVYIGGGEIDNNAYLIKKGAYSVLQPLIDKEDITIVFDQWTKDWLPSNAKKNINHALDANDNQIDAIIAPNDTTAGAILEVLKERGLIGRIPVSGQDADLAAVQSIVSGEQAMTVYKPIQELTKTAAELAVKLAKGEEIKNELKINNGRIEVPSVLLPPIAVNKDNLDETIIADGFHTKNEVYQLKDKQ</sequence>
<dbReference type="SUPFAM" id="SSF53822">
    <property type="entry name" value="Periplasmic binding protein-like I"/>
    <property type="match status" value="1"/>
</dbReference>
<dbReference type="OrthoDB" id="9769193at2"/>
<reference evidence="4 5" key="1">
    <citation type="submission" date="2019-08" db="EMBL/GenBank/DDBJ databases">
        <title>Bacillus genomes from the desert of Cuatro Cienegas, Coahuila.</title>
        <authorList>
            <person name="Olmedo-Alvarez G."/>
        </authorList>
    </citation>
    <scope>NUCLEOTIDE SEQUENCE [LARGE SCALE GENOMIC DNA]</scope>
    <source>
        <strain evidence="4 5">CH34_1T</strain>
    </source>
</reference>
<organism evidence="4 5">
    <name type="scientific">Rossellomorea vietnamensis</name>
    <dbReference type="NCBI Taxonomy" id="218284"/>
    <lineage>
        <taxon>Bacteria</taxon>
        <taxon>Bacillati</taxon>
        <taxon>Bacillota</taxon>
        <taxon>Bacilli</taxon>
        <taxon>Bacillales</taxon>
        <taxon>Bacillaceae</taxon>
        <taxon>Rossellomorea</taxon>
    </lineage>
</organism>
<dbReference type="GO" id="GO:0030246">
    <property type="term" value="F:carbohydrate binding"/>
    <property type="evidence" value="ECO:0007669"/>
    <property type="project" value="TreeGrafter"/>
</dbReference>
<gene>
    <name evidence="4" type="ORF">FZC78_06540</name>
</gene>
<dbReference type="Proteomes" id="UP000322267">
    <property type="component" value="Unassembled WGS sequence"/>
</dbReference>
<dbReference type="CDD" id="cd19991">
    <property type="entry name" value="PBP1_ABC_xylose_binding"/>
    <property type="match status" value="1"/>
</dbReference>
<dbReference type="Pfam" id="PF13407">
    <property type="entry name" value="Peripla_BP_4"/>
    <property type="match status" value="1"/>
</dbReference>
<evidence type="ECO:0000259" key="3">
    <source>
        <dbReference type="Pfam" id="PF13407"/>
    </source>
</evidence>
<evidence type="ECO:0000313" key="4">
    <source>
        <dbReference type="EMBL" id="TYS17531.1"/>
    </source>
</evidence>
<evidence type="ECO:0000256" key="2">
    <source>
        <dbReference type="ARBA" id="ARBA00022729"/>
    </source>
</evidence>
<dbReference type="GO" id="GO:0030288">
    <property type="term" value="C:outer membrane-bounded periplasmic space"/>
    <property type="evidence" value="ECO:0007669"/>
    <property type="project" value="TreeGrafter"/>
</dbReference>
<dbReference type="Gene3D" id="3.40.50.2300">
    <property type="match status" value="2"/>
</dbReference>
<protein>
    <submittedName>
        <fullName evidence="4">Sugar ABC transporter substrate-binding protein</fullName>
    </submittedName>
</protein>
<comment type="caution">
    <text evidence="4">The sequence shown here is derived from an EMBL/GenBank/DDBJ whole genome shotgun (WGS) entry which is preliminary data.</text>
</comment>
<evidence type="ECO:0000256" key="1">
    <source>
        <dbReference type="ARBA" id="ARBA00004196"/>
    </source>
</evidence>
<dbReference type="PROSITE" id="PS51257">
    <property type="entry name" value="PROKAR_LIPOPROTEIN"/>
    <property type="match status" value="1"/>
</dbReference>
<dbReference type="PANTHER" id="PTHR30036:SF1">
    <property type="entry name" value="D-XYLOSE-BINDING PERIPLASMIC PROTEIN"/>
    <property type="match status" value="1"/>
</dbReference>
<dbReference type="InterPro" id="IPR028082">
    <property type="entry name" value="Peripla_BP_I"/>
</dbReference>
<keyword evidence="2" id="KW-0732">Signal</keyword>
<dbReference type="AlphaFoldDB" id="A0A5D4NV26"/>
<comment type="subcellular location">
    <subcellularLocation>
        <location evidence="1">Cell envelope</location>
    </subcellularLocation>
</comment>
<proteinExistence type="predicted"/>
<dbReference type="RefSeq" id="WP_148938869.1">
    <property type="nucleotide sequence ID" value="NZ_VTEI01000003.1"/>
</dbReference>
<evidence type="ECO:0000313" key="5">
    <source>
        <dbReference type="Proteomes" id="UP000322267"/>
    </source>
</evidence>
<dbReference type="PANTHER" id="PTHR30036">
    <property type="entry name" value="D-XYLOSE-BINDING PERIPLASMIC PROTEIN"/>
    <property type="match status" value="1"/>
</dbReference>
<feature type="domain" description="Periplasmic binding protein" evidence="3">
    <location>
        <begin position="55"/>
        <end position="313"/>
    </location>
</feature>
<dbReference type="EMBL" id="VTEI01000003">
    <property type="protein sequence ID" value="TYS17531.1"/>
    <property type="molecule type" value="Genomic_DNA"/>
</dbReference>
<dbReference type="InterPro" id="IPR050555">
    <property type="entry name" value="Bact_Solute-Bind_Prot2"/>
</dbReference>
<accession>A0A5D4NV26</accession>
<dbReference type="InterPro" id="IPR025997">
    <property type="entry name" value="SBP_2_dom"/>
</dbReference>